<comment type="caution">
    <text evidence="1">The sequence shown here is derived from an EMBL/GenBank/DDBJ whole genome shotgun (WGS) entry which is preliminary data.</text>
</comment>
<reference evidence="1 2" key="1">
    <citation type="journal article" date="2018" name="Sci. Rep.">
        <title>Genomic signatures of local adaptation to the degree of environmental predictability in rotifers.</title>
        <authorList>
            <person name="Franch-Gras L."/>
            <person name="Hahn C."/>
            <person name="Garcia-Roger E.M."/>
            <person name="Carmona M.J."/>
            <person name="Serra M."/>
            <person name="Gomez A."/>
        </authorList>
    </citation>
    <scope>NUCLEOTIDE SEQUENCE [LARGE SCALE GENOMIC DNA]</scope>
    <source>
        <strain evidence="1">HYR1</strain>
    </source>
</reference>
<evidence type="ECO:0000313" key="2">
    <source>
        <dbReference type="Proteomes" id="UP000276133"/>
    </source>
</evidence>
<keyword evidence="2" id="KW-1185">Reference proteome</keyword>
<dbReference type="EMBL" id="REGN01004474">
    <property type="protein sequence ID" value="RNA17348.1"/>
    <property type="molecule type" value="Genomic_DNA"/>
</dbReference>
<name>A0A3M7R259_BRAPC</name>
<protein>
    <submittedName>
        <fullName evidence="1">Uncharacterized protein</fullName>
    </submittedName>
</protein>
<dbReference type="AlphaFoldDB" id="A0A3M7R259"/>
<accession>A0A3M7R259</accession>
<evidence type="ECO:0000313" key="1">
    <source>
        <dbReference type="EMBL" id="RNA17348.1"/>
    </source>
</evidence>
<organism evidence="1 2">
    <name type="scientific">Brachionus plicatilis</name>
    <name type="common">Marine rotifer</name>
    <name type="synonym">Brachionus muelleri</name>
    <dbReference type="NCBI Taxonomy" id="10195"/>
    <lineage>
        <taxon>Eukaryota</taxon>
        <taxon>Metazoa</taxon>
        <taxon>Spiralia</taxon>
        <taxon>Gnathifera</taxon>
        <taxon>Rotifera</taxon>
        <taxon>Eurotatoria</taxon>
        <taxon>Monogononta</taxon>
        <taxon>Pseudotrocha</taxon>
        <taxon>Ploima</taxon>
        <taxon>Brachionidae</taxon>
        <taxon>Brachionus</taxon>
    </lineage>
</organism>
<dbReference type="Proteomes" id="UP000276133">
    <property type="component" value="Unassembled WGS sequence"/>
</dbReference>
<proteinExistence type="predicted"/>
<sequence>MNLFCVTIFYETTMRIFVLFACQLNDRTIGHLQDICSIKLMQSSNRLQIGSYLIQYLTRNICQEQ</sequence>
<gene>
    <name evidence="1" type="ORF">BpHYR1_007603</name>
</gene>